<evidence type="ECO:0000256" key="12">
    <source>
        <dbReference type="SAM" id="MobiDB-lite"/>
    </source>
</evidence>
<dbReference type="InterPro" id="IPR003448">
    <property type="entry name" value="Mopterin_biosynth_MoaE"/>
</dbReference>
<dbReference type="Pfam" id="PF02597">
    <property type="entry name" value="ThiS"/>
    <property type="match status" value="1"/>
</dbReference>
<dbReference type="Gene3D" id="3.10.20.30">
    <property type="match status" value="1"/>
</dbReference>
<evidence type="ECO:0000313" key="13">
    <source>
        <dbReference type="EMBL" id="SPE17343.1"/>
    </source>
</evidence>
<organism evidence="13 14">
    <name type="scientific">Candidatus Sulfuritelmatomonas gaucii</name>
    <dbReference type="NCBI Taxonomy" id="2043161"/>
    <lineage>
        <taxon>Bacteria</taxon>
        <taxon>Pseudomonadati</taxon>
        <taxon>Acidobacteriota</taxon>
        <taxon>Terriglobia</taxon>
        <taxon>Terriglobales</taxon>
        <taxon>Acidobacteriaceae</taxon>
        <taxon>Candidatus Sulfuritelmatomonas</taxon>
    </lineage>
</organism>
<dbReference type="GO" id="GO:0006777">
    <property type="term" value="P:Mo-molybdopterin cofactor biosynthetic process"/>
    <property type="evidence" value="ECO:0007669"/>
    <property type="project" value="UniProtKB-KW"/>
</dbReference>
<evidence type="ECO:0000313" key="14">
    <source>
        <dbReference type="Proteomes" id="UP000239735"/>
    </source>
</evidence>
<dbReference type="Pfam" id="PF02391">
    <property type="entry name" value="MoaE"/>
    <property type="match status" value="1"/>
</dbReference>
<accession>A0A2N9L2J0</accession>
<reference evidence="14" key="1">
    <citation type="submission" date="2018-02" db="EMBL/GenBank/DDBJ databases">
        <authorList>
            <person name="Hausmann B."/>
        </authorList>
    </citation>
    <scope>NUCLEOTIDE SEQUENCE [LARGE SCALE GENOMIC DNA]</scope>
    <source>
        <strain evidence="14">Peat soil MAG SbA5</strain>
    </source>
</reference>
<dbReference type="OrthoDB" id="9803224at2"/>
<evidence type="ECO:0000256" key="4">
    <source>
        <dbReference type="ARBA" id="ARBA00013858"/>
    </source>
</evidence>
<dbReference type="Gene3D" id="3.90.1170.40">
    <property type="entry name" value="Molybdopterin biosynthesis MoaE subunit"/>
    <property type="match status" value="1"/>
</dbReference>
<dbReference type="CDD" id="cd00756">
    <property type="entry name" value="MoaE"/>
    <property type="match status" value="1"/>
</dbReference>
<dbReference type="InterPro" id="IPR036563">
    <property type="entry name" value="MoaE_sf"/>
</dbReference>
<dbReference type="PANTHER" id="PTHR23404">
    <property type="entry name" value="MOLYBDOPTERIN SYNTHASE RELATED"/>
    <property type="match status" value="1"/>
</dbReference>
<dbReference type="EC" id="2.8.1.12" evidence="3"/>
<evidence type="ECO:0000256" key="7">
    <source>
        <dbReference type="ARBA" id="ARBA00029745"/>
    </source>
</evidence>
<comment type="similarity">
    <text evidence="2">Belongs to the MoaE family.</text>
</comment>
<evidence type="ECO:0000256" key="1">
    <source>
        <dbReference type="ARBA" id="ARBA00005046"/>
    </source>
</evidence>
<dbReference type="CDD" id="cd00754">
    <property type="entry name" value="Ubl_MoaD"/>
    <property type="match status" value="1"/>
</dbReference>
<evidence type="ECO:0000256" key="10">
    <source>
        <dbReference type="ARBA" id="ARBA00032474"/>
    </source>
</evidence>
<evidence type="ECO:0000256" key="9">
    <source>
        <dbReference type="ARBA" id="ARBA00030781"/>
    </source>
</evidence>
<evidence type="ECO:0000256" key="2">
    <source>
        <dbReference type="ARBA" id="ARBA00005426"/>
    </source>
</evidence>
<feature type="region of interest" description="Disordered" evidence="12">
    <location>
        <begin position="77"/>
        <end position="99"/>
    </location>
</feature>
<dbReference type="GO" id="GO:0030366">
    <property type="term" value="F:molybdopterin synthase activity"/>
    <property type="evidence" value="ECO:0007669"/>
    <property type="project" value="UniProtKB-EC"/>
</dbReference>
<evidence type="ECO:0000256" key="8">
    <source>
        <dbReference type="ARBA" id="ARBA00030407"/>
    </source>
</evidence>
<dbReference type="InterPro" id="IPR003749">
    <property type="entry name" value="ThiS/MoaD-like"/>
</dbReference>
<proteinExistence type="inferred from homology"/>
<dbReference type="Proteomes" id="UP000239735">
    <property type="component" value="Unassembled WGS sequence"/>
</dbReference>
<dbReference type="AlphaFoldDB" id="A0A2N9L2J0"/>
<evidence type="ECO:0000256" key="3">
    <source>
        <dbReference type="ARBA" id="ARBA00011950"/>
    </source>
</evidence>
<comment type="pathway">
    <text evidence="1">Cofactor biosynthesis; molybdopterin biosynthesis.</text>
</comment>
<evidence type="ECO:0000256" key="11">
    <source>
        <dbReference type="ARBA" id="ARBA00049878"/>
    </source>
</evidence>
<comment type="subunit">
    <text evidence="6">Heterotetramer of 2 MoaD subunits and 2 MoaE subunits. Also stable as homodimer. The enzyme changes between these two forms during catalysis.</text>
</comment>
<name>A0A2N9L2J0_9BACT</name>
<comment type="catalytic activity">
    <reaction evidence="11">
        <text>2 [molybdopterin-synthase sulfur-carrier protein]-C-terminal-Gly-aminoethanethioate + cyclic pyranopterin phosphate + H2O = molybdopterin + 2 [molybdopterin-synthase sulfur-carrier protein]-C-terminal Gly-Gly + 2 H(+)</text>
        <dbReference type="Rhea" id="RHEA:26333"/>
        <dbReference type="Rhea" id="RHEA-COMP:12202"/>
        <dbReference type="Rhea" id="RHEA-COMP:19907"/>
        <dbReference type="ChEBI" id="CHEBI:15377"/>
        <dbReference type="ChEBI" id="CHEBI:15378"/>
        <dbReference type="ChEBI" id="CHEBI:58698"/>
        <dbReference type="ChEBI" id="CHEBI:59648"/>
        <dbReference type="ChEBI" id="CHEBI:90778"/>
        <dbReference type="ChEBI" id="CHEBI:232372"/>
        <dbReference type="EC" id="2.8.1.12"/>
    </reaction>
</comment>
<dbReference type="InterPro" id="IPR012675">
    <property type="entry name" value="Beta-grasp_dom_sf"/>
</dbReference>
<keyword evidence="5" id="KW-0501">Molybdenum cofactor biosynthesis</keyword>
<evidence type="ECO:0000256" key="5">
    <source>
        <dbReference type="ARBA" id="ARBA00023150"/>
    </source>
</evidence>
<dbReference type="EMBL" id="OKRB01000001">
    <property type="protein sequence ID" value="SPE17343.1"/>
    <property type="molecule type" value="Genomic_DNA"/>
</dbReference>
<gene>
    <name evidence="13" type="ORF">SBA5_10029</name>
</gene>
<dbReference type="InterPro" id="IPR016155">
    <property type="entry name" value="Mopterin_synth/thiamin_S_b"/>
</dbReference>
<evidence type="ECO:0000256" key="6">
    <source>
        <dbReference type="ARBA" id="ARBA00026066"/>
    </source>
</evidence>
<sequence>MRVQVIPFGVLKDWLGPSAVPVELPDGASVGMLLERLPATCRDGAPEQLLRGIAVSVNAEYAEAATILHDGDEVGLLPPVSGGTARPDPERTEDALDQSEGEQAIVVALTREPIHAGKIVAAAKRGDDGAVVVFDGIVRNHSRGRKTLHLDYEAYEEMAVRQMRELGRKAHERFAVHQVTMVHRLGRLEIGETSVLVVVASAHRSAAFEACRWLIDNLKQTVPIWKKETFVDGAVWAPGEPFPKELAMGTAEATHEG</sequence>
<dbReference type="SUPFAM" id="SSF54285">
    <property type="entry name" value="MoaD/ThiS"/>
    <property type="match status" value="1"/>
</dbReference>
<dbReference type="SUPFAM" id="SSF54690">
    <property type="entry name" value="Molybdopterin synthase subunit MoaE"/>
    <property type="match status" value="1"/>
</dbReference>
<protein>
    <recommendedName>
        <fullName evidence="4">Molybdopterin synthase catalytic subunit</fullName>
        <ecNumber evidence="3">2.8.1.12</ecNumber>
    </recommendedName>
    <alternativeName>
        <fullName evidence="9">MPT synthase subunit 2</fullName>
    </alternativeName>
    <alternativeName>
        <fullName evidence="7">Molybdenum cofactor biosynthesis protein E</fullName>
    </alternativeName>
    <alternativeName>
        <fullName evidence="8">Molybdopterin-converting factor large subunit</fullName>
    </alternativeName>
    <alternativeName>
        <fullName evidence="10">Molybdopterin-converting factor subunit 2</fullName>
    </alternativeName>
</protein>